<dbReference type="OrthoDB" id="10597263at2759"/>
<evidence type="ECO:0000313" key="1">
    <source>
        <dbReference type="EMBL" id="KIY94028.1"/>
    </source>
</evidence>
<proteinExistence type="predicted"/>
<evidence type="ECO:0000313" key="2">
    <source>
        <dbReference type="Proteomes" id="UP000054498"/>
    </source>
</evidence>
<dbReference type="Proteomes" id="UP000054498">
    <property type="component" value="Unassembled WGS sequence"/>
</dbReference>
<keyword evidence="2" id="KW-1185">Reference proteome</keyword>
<dbReference type="AlphaFoldDB" id="A0A0D2KDW5"/>
<gene>
    <name evidence="1" type="ORF">MNEG_13935</name>
</gene>
<reference evidence="1 2" key="1">
    <citation type="journal article" date="2013" name="BMC Genomics">
        <title>Reconstruction of the lipid metabolism for the microalga Monoraphidium neglectum from its genome sequence reveals characteristics suitable for biofuel production.</title>
        <authorList>
            <person name="Bogen C."/>
            <person name="Al-Dilaimi A."/>
            <person name="Albersmeier A."/>
            <person name="Wichmann J."/>
            <person name="Grundmann M."/>
            <person name="Rupp O."/>
            <person name="Lauersen K.J."/>
            <person name="Blifernez-Klassen O."/>
            <person name="Kalinowski J."/>
            <person name="Goesmann A."/>
            <person name="Mussgnug J.H."/>
            <person name="Kruse O."/>
        </authorList>
    </citation>
    <scope>NUCLEOTIDE SEQUENCE [LARGE SCALE GENOMIC DNA]</scope>
    <source>
        <strain evidence="1 2">SAG 48.87</strain>
    </source>
</reference>
<dbReference type="EMBL" id="KK104361">
    <property type="protein sequence ID" value="KIY94028.1"/>
    <property type="molecule type" value="Genomic_DNA"/>
</dbReference>
<name>A0A0D2KDW5_9CHLO</name>
<organism evidence="1 2">
    <name type="scientific">Monoraphidium neglectum</name>
    <dbReference type="NCBI Taxonomy" id="145388"/>
    <lineage>
        <taxon>Eukaryota</taxon>
        <taxon>Viridiplantae</taxon>
        <taxon>Chlorophyta</taxon>
        <taxon>core chlorophytes</taxon>
        <taxon>Chlorophyceae</taxon>
        <taxon>CS clade</taxon>
        <taxon>Sphaeropleales</taxon>
        <taxon>Selenastraceae</taxon>
        <taxon>Monoraphidium</taxon>
    </lineage>
</organism>
<sequence>MPLNTFVSAGASRPTACQLPARPALGLRQPQLPTPARRRCLAPPRNALALPSVDFDWAAETKTLLQQLLAAVLPPKKASEINEEIPVEYRYDSHAGGHSSTWVHSHIATRLATAGDDDLADH</sequence>
<dbReference type="KEGG" id="mng:MNEG_13935"/>
<dbReference type="GeneID" id="25731447"/>
<accession>A0A0D2KDW5</accession>
<dbReference type="RefSeq" id="XP_013893048.1">
    <property type="nucleotide sequence ID" value="XM_014037594.1"/>
</dbReference>
<protein>
    <submittedName>
        <fullName evidence="1">Uncharacterized protein</fullName>
    </submittedName>
</protein>